<evidence type="ECO:0008006" key="3">
    <source>
        <dbReference type="Google" id="ProtNLM"/>
    </source>
</evidence>
<dbReference type="SUPFAM" id="SSF49899">
    <property type="entry name" value="Concanavalin A-like lectins/glucanases"/>
    <property type="match status" value="1"/>
</dbReference>
<proteinExistence type="predicted"/>
<organism evidence="2">
    <name type="scientific">viral metagenome</name>
    <dbReference type="NCBI Taxonomy" id="1070528"/>
    <lineage>
        <taxon>unclassified sequences</taxon>
        <taxon>metagenomes</taxon>
        <taxon>organismal metagenomes</taxon>
    </lineage>
</organism>
<keyword evidence="1" id="KW-0812">Transmembrane</keyword>
<name>A0A6C0IQM3_9ZZZZ</name>
<evidence type="ECO:0000256" key="1">
    <source>
        <dbReference type="SAM" id="Phobius"/>
    </source>
</evidence>
<dbReference type="Gene3D" id="2.60.120.200">
    <property type="match status" value="1"/>
</dbReference>
<accession>A0A6C0IQM3</accession>
<reference evidence="2" key="1">
    <citation type="journal article" date="2020" name="Nature">
        <title>Giant virus diversity and host interactions through global metagenomics.</title>
        <authorList>
            <person name="Schulz F."/>
            <person name="Roux S."/>
            <person name="Paez-Espino D."/>
            <person name="Jungbluth S."/>
            <person name="Walsh D.A."/>
            <person name="Denef V.J."/>
            <person name="McMahon K.D."/>
            <person name="Konstantinidis K.T."/>
            <person name="Eloe-Fadrosh E.A."/>
            <person name="Kyrpides N.C."/>
            <person name="Woyke T."/>
        </authorList>
    </citation>
    <scope>NUCLEOTIDE SEQUENCE</scope>
    <source>
        <strain evidence="2">GVMAG-M-3300024261-8</strain>
    </source>
</reference>
<sequence length="228" mass="25998">MNTTVIVLGVVIILLIYVLYYFLSNRSSSLTASANLKQPQPPLTTIEKANNSRYGYTLWLYVNTWDNNVEKTIFSRDNNMKLYLDKTGPLLKMDMAMSDDTTETMLITDNFPLQKWVCIGLSVDNQFVDAYIDGKLMRSQRFFKTGTNTMPKVPPTSDTPILVGNMEGKFDAYLANFKRWIAPLDPKTVWENYLDGNGSNRLLNVLSSYGVDISILKNEQEQSRFSII</sequence>
<keyword evidence="1" id="KW-1133">Transmembrane helix</keyword>
<dbReference type="AlphaFoldDB" id="A0A6C0IQM3"/>
<dbReference type="EMBL" id="MN740240">
    <property type="protein sequence ID" value="QHT95508.1"/>
    <property type="molecule type" value="Genomic_DNA"/>
</dbReference>
<evidence type="ECO:0000313" key="2">
    <source>
        <dbReference type="EMBL" id="QHT95508.1"/>
    </source>
</evidence>
<keyword evidence="1" id="KW-0472">Membrane</keyword>
<dbReference type="Pfam" id="PF13385">
    <property type="entry name" value="Laminin_G_3"/>
    <property type="match status" value="1"/>
</dbReference>
<protein>
    <recommendedName>
        <fullName evidence="3">LamG-like jellyroll fold domain-containing protein</fullName>
    </recommendedName>
</protein>
<feature type="transmembrane region" description="Helical" evidence="1">
    <location>
        <begin position="6"/>
        <end position="23"/>
    </location>
</feature>
<dbReference type="InterPro" id="IPR013320">
    <property type="entry name" value="ConA-like_dom_sf"/>
</dbReference>